<name>A0A5S4GCY5_9ACTN</name>
<dbReference type="Proteomes" id="UP000306628">
    <property type="component" value="Unassembled WGS sequence"/>
</dbReference>
<comment type="caution">
    <text evidence="1">The sequence shown here is derived from an EMBL/GenBank/DDBJ whole genome shotgun (WGS) entry which is preliminary data.</text>
</comment>
<reference evidence="1 2" key="1">
    <citation type="submission" date="2019-05" db="EMBL/GenBank/DDBJ databases">
        <title>Draft genome sequence of Nonomuraea zeae DSM 100528.</title>
        <authorList>
            <person name="Saricaoglu S."/>
            <person name="Isik K."/>
        </authorList>
    </citation>
    <scope>NUCLEOTIDE SEQUENCE [LARGE SCALE GENOMIC DNA]</scope>
    <source>
        <strain evidence="1 2">DSM 100528</strain>
    </source>
</reference>
<gene>
    <name evidence="1" type="ORF">ETD85_28145</name>
</gene>
<evidence type="ECO:0000313" key="2">
    <source>
        <dbReference type="Proteomes" id="UP000306628"/>
    </source>
</evidence>
<organism evidence="1 2">
    <name type="scientific">Nonomuraea zeae</name>
    <dbReference type="NCBI Taxonomy" id="1642303"/>
    <lineage>
        <taxon>Bacteria</taxon>
        <taxon>Bacillati</taxon>
        <taxon>Actinomycetota</taxon>
        <taxon>Actinomycetes</taxon>
        <taxon>Streptosporangiales</taxon>
        <taxon>Streptosporangiaceae</taxon>
        <taxon>Nonomuraea</taxon>
    </lineage>
</organism>
<keyword evidence="2" id="KW-1185">Reference proteome</keyword>
<dbReference type="RefSeq" id="WP_138692800.1">
    <property type="nucleotide sequence ID" value="NZ_VCKX01000095.1"/>
</dbReference>
<protein>
    <submittedName>
        <fullName evidence="1">Uncharacterized protein</fullName>
    </submittedName>
</protein>
<sequence>MFVGVHTVVVHRGRSAVAMTTRLGDVAAKGMGEVRNVGNVVQAASGDPDGAAHSAPVRGIEDVHDRLGSGANKDQIDLQPWERELIVTGQDFISVRALVAGKYEVLIEPEHAARAHELLRGMTG</sequence>
<accession>A0A5S4GCY5</accession>
<evidence type="ECO:0000313" key="1">
    <source>
        <dbReference type="EMBL" id="TMR30729.1"/>
    </source>
</evidence>
<dbReference type="EMBL" id="VCKX01000095">
    <property type="protein sequence ID" value="TMR30729.1"/>
    <property type="molecule type" value="Genomic_DNA"/>
</dbReference>
<dbReference type="OrthoDB" id="3381462at2"/>
<dbReference type="AlphaFoldDB" id="A0A5S4GCY5"/>
<proteinExistence type="predicted"/>